<dbReference type="Pfam" id="PF01370">
    <property type="entry name" value="Epimerase"/>
    <property type="match status" value="1"/>
</dbReference>
<name>J5UAI4_9FIRM</name>
<comment type="caution">
    <text evidence="3">The sequence shown here is derived from an EMBL/GenBank/DDBJ whole genome shotgun (WGS) entry which is preliminary data.</text>
</comment>
<dbReference type="RefSeq" id="WP_009531460.1">
    <property type="nucleotide sequence ID" value="NZ_ALNK01000030.1"/>
</dbReference>
<sequence>MKNIVITGATSFIGIHLIRRLIKDNNNKLHLIVRENNRKKEKLKKIEKEKNINIYKIDMNEYSKIKEYINFKPDILIHLSWNGTRKPQRDDEILQENNYLNSIDLFENMVELGCKKIINIGSQAEYGISDKIISEDDETSPNTWYGIYKLKLCNEMFNRFKEKDLNLYHIRVFSIYGIDDDDNTLIMSSIKKLKQNIDLELTESTQNWNFLNVNDLVKAIEIFVKKDDIKTGIYNIASKETKQLKEYIEELKYIVGSKSNLLFGEISYPKEGKVSINPDITKIQSNTQWREEITFEQGIKEIINLYEEK</sequence>
<proteinExistence type="inferred from homology"/>
<reference evidence="3 4" key="1">
    <citation type="submission" date="2012-07" db="EMBL/GenBank/DDBJ databases">
        <authorList>
            <person name="Durkin A.S."/>
            <person name="McCorrison J."/>
            <person name="Torralba M."/>
            <person name="Gillis M."/>
            <person name="Methe B."/>
            <person name="Sutton G."/>
            <person name="Nelson K.E."/>
        </authorList>
    </citation>
    <scope>NUCLEOTIDE SEQUENCE [LARGE SCALE GENOMIC DNA]</scope>
    <source>
        <strain evidence="3 4">OBRC8</strain>
    </source>
</reference>
<evidence type="ECO:0000256" key="1">
    <source>
        <dbReference type="ARBA" id="ARBA00007637"/>
    </source>
</evidence>
<dbReference type="AlphaFoldDB" id="J5UAI4"/>
<evidence type="ECO:0000259" key="2">
    <source>
        <dbReference type="Pfam" id="PF01370"/>
    </source>
</evidence>
<dbReference type="InterPro" id="IPR036291">
    <property type="entry name" value="NAD(P)-bd_dom_sf"/>
</dbReference>
<organism evidence="3 4">
    <name type="scientific">Peptoanaerobacter stomatis</name>
    <dbReference type="NCBI Taxonomy" id="796937"/>
    <lineage>
        <taxon>Bacteria</taxon>
        <taxon>Bacillati</taxon>
        <taxon>Bacillota</taxon>
        <taxon>Clostridia</taxon>
        <taxon>Peptostreptococcales</taxon>
        <taxon>Filifactoraceae</taxon>
        <taxon>Peptoanaerobacter</taxon>
    </lineage>
</organism>
<dbReference type="Gene3D" id="3.40.50.720">
    <property type="entry name" value="NAD(P)-binding Rossmann-like Domain"/>
    <property type="match status" value="1"/>
</dbReference>
<evidence type="ECO:0000313" key="4">
    <source>
        <dbReference type="Proteomes" id="UP000005244"/>
    </source>
</evidence>
<dbReference type="PANTHER" id="PTHR43000">
    <property type="entry name" value="DTDP-D-GLUCOSE 4,6-DEHYDRATASE-RELATED"/>
    <property type="match status" value="1"/>
</dbReference>
<comment type="similarity">
    <text evidence="1">Belongs to the NAD(P)-dependent epimerase/dehydratase family.</text>
</comment>
<evidence type="ECO:0000313" key="3">
    <source>
        <dbReference type="EMBL" id="EJU21049.1"/>
    </source>
</evidence>
<dbReference type="SUPFAM" id="SSF51735">
    <property type="entry name" value="NAD(P)-binding Rossmann-fold domains"/>
    <property type="match status" value="1"/>
</dbReference>
<gene>
    <name evidence="3" type="ORF">HMPREF1143_0032</name>
</gene>
<dbReference type="EMBL" id="ALNK01000030">
    <property type="protein sequence ID" value="EJU21049.1"/>
    <property type="molecule type" value="Genomic_DNA"/>
</dbReference>
<accession>J5UAI4</accession>
<feature type="domain" description="NAD-dependent epimerase/dehydratase" evidence="2">
    <location>
        <begin position="4"/>
        <end position="237"/>
    </location>
</feature>
<protein>
    <submittedName>
        <fullName evidence="3">NADH(P)-binding protein, PF13460 family</fullName>
    </submittedName>
</protein>
<dbReference type="Proteomes" id="UP000005244">
    <property type="component" value="Unassembled WGS sequence"/>
</dbReference>
<dbReference type="InterPro" id="IPR001509">
    <property type="entry name" value="Epimerase_deHydtase"/>
</dbReference>
<keyword evidence="4" id="KW-1185">Reference proteome</keyword>